<accession>A0A1X0Q788</accession>
<reference evidence="2 3" key="1">
    <citation type="journal article" date="2017" name="Environ. Microbiol.">
        <title>Decay of the glycolytic pathway and adaptation to intranuclear parasitism within Enterocytozoonidae microsporidia.</title>
        <authorList>
            <person name="Wiredu Boakye D."/>
            <person name="Jaroenlak P."/>
            <person name="Prachumwat A."/>
            <person name="Williams T.A."/>
            <person name="Bateman K.S."/>
            <person name="Itsathitphaisarn O."/>
            <person name="Sritunyalucksana K."/>
            <person name="Paszkiewicz K.H."/>
            <person name="Moore K.A."/>
            <person name="Stentiford G.D."/>
            <person name="Williams B.A."/>
        </authorList>
    </citation>
    <scope>NUCLEOTIDE SEQUENCE [LARGE SCALE GENOMIC DNA]</scope>
    <source>
        <strain evidence="2 3">GB1</strain>
    </source>
</reference>
<sequence length="65" mass="7510">MKEGFENQLTKLKEENDKLTNCISALERSSQLLVLDNEELKRIIKKKCEEIIELATIISVFANDK</sequence>
<protein>
    <submittedName>
        <fullName evidence="2">Uncharacterized protein</fullName>
    </submittedName>
</protein>
<dbReference type="VEuPathDB" id="MicrosporidiaDB:A0H76_447"/>
<feature type="coiled-coil region" evidence="1">
    <location>
        <begin position="2"/>
        <end position="29"/>
    </location>
</feature>
<dbReference type="Proteomes" id="UP000192356">
    <property type="component" value="Unassembled WGS sequence"/>
</dbReference>
<evidence type="ECO:0000313" key="3">
    <source>
        <dbReference type="Proteomes" id="UP000192356"/>
    </source>
</evidence>
<gene>
    <name evidence="2" type="ORF">HERIO_2353</name>
</gene>
<comment type="caution">
    <text evidence="2">The sequence shown here is derived from an EMBL/GenBank/DDBJ whole genome shotgun (WGS) entry which is preliminary data.</text>
</comment>
<evidence type="ECO:0000313" key="2">
    <source>
        <dbReference type="EMBL" id="ORD95620.1"/>
    </source>
</evidence>
<dbReference type="EMBL" id="LVKB01000238">
    <property type="protein sequence ID" value="ORD95620.1"/>
    <property type="molecule type" value="Genomic_DNA"/>
</dbReference>
<evidence type="ECO:0000256" key="1">
    <source>
        <dbReference type="SAM" id="Coils"/>
    </source>
</evidence>
<organism evidence="2 3">
    <name type="scientific">Hepatospora eriocheir</name>
    <dbReference type="NCBI Taxonomy" id="1081669"/>
    <lineage>
        <taxon>Eukaryota</taxon>
        <taxon>Fungi</taxon>
        <taxon>Fungi incertae sedis</taxon>
        <taxon>Microsporidia</taxon>
        <taxon>Hepatosporidae</taxon>
        <taxon>Hepatospora</taxon>
    </lineage>
</organism>
<dbReference type="VEuPathDB" id="MicrosporidiaDB:HERIO_2353"/>
<keyword evidence="3" id="KW-1185">Reference proteome</keyword>
<keyword evidence="1" id="KW-0175">Coiled coil</keyword>
<name>A0A1X0Q788_9MICR</name>
<dbReference type="AlphaFoldDB" id="A0A1X0Q788"/>
<proteinExistence type="predicted"/>